<feature type="domain" description="HTH marR-type" evidence="4">
    <location>
        <begin position="16"/>
        <end position="154"/>
    </location>
</feature>
<dbReference type="InterPro" id="IPR023187">
    <property type="entry name" value="Tscrpt_reg_MarR-type_CS"/>
</dbReference>
<dbReference type="SUPFAM" id="SSF46785">
    <property type="entry name" value="Winged helix' DNA-binding domain"/>
    <property type="match status" value="1"/>
</dbReference>
<evidence type="ECO:0000313" key="5">
    <source>
        <dbReference type="EMBL" id="GAA4329806.1"/>
    </source>
</evidence>
<dbReference type="PANTHER" id="PTHR33164">
    <property type="entry name" value="TRANSCRIPTIONAL REGULATOR, MARR FAMILY"/>
    <property type="match status" value="1"/>
</dbReference>
<accession>A0ABP8GTX8</accession>
<evidence type="ECO:0000259" key="4">
    <source>
        <dbReference type="PROSITE" id="PS50995"/>
    </source>
</evidence>
<keyword evidence="3" id="KW-0804">Transcription</keyword>
<evidence type="ECO:0000256" key="3">
    <source>
        <dbReference type="ARBA" id="ARBA00023163"/>
    </source>
</evidence>
<reference evidence="6" key="1">
    <citation type="journal article" date="2019" name="Int. J. Syst. Evol. Microbiol.">
        <title>The Global Catalogue of Microorganisms (GCM) 10K type strain sequencing project: providing services to taxonomists for standard genome sequencing and annotation.</title>
        <authorList>
            <consortium name="The Broad Institute Genomics Platform"/>
            <consortium name="The Broad Institute Genome Sequencing Center for Infectious Disease"/>
            <person name="Wu L."/>
            <person name="Ma J."/>
        </authorList>
    </citation>
    <scope>NUCLEOTIDE SEQUENCE [LARGE SCALE GENOMIC DNA]</scope>
    <source>
        <strain evidence="6">JCM 17666</strain>
    </source>
</reference>
<dbReference type="InterPro" id="IPR039422">
    <property type="entry name" value="MarR/SlyA-like"/>
</dbReference>
<comment type="caution">
    <text evidence="5">The sequence shown here is derived from an EMBL/GenBank/DDBJ whole genome shotgun (WGS) entry which is preliminary data.</text>
</comment>
<dbReference type="InterPro" id="IPR000835">
    <property type="entry name" value="HTH_MarR-typ"/>
</dbReference>
<name>A0ABP8GTX8_9BURK</name>
<proteinExistence type="predicted"/>
<keyword evidence="6" id="KW-1185">Reference proteome</keyword>
<sequence length="154" mass="16893">MPSPATPSRRAGARLTHDDFAALASLRYELRRFTAFSETAAAEGGLTPQQHQALLAIKGSPDERLTVGGIAERLLLRHHSAVELVDRLAKMELVARTPDTQDRRRVQVTLTPLAEQRLEVLSHAHLEELRALGPLLRALLDRIGEEDGARGRGG</sequence>
<dbReference type="RefSeq" id="WP_345248292.1">
    <property type="nucleotide sequence ID" value="NZ_BAABFO010000006.1"/>
</dbReference>
<evidence type="ECO:0000256" key="2">
    <source>
        <dbReference type="ARBA" id="ARBA00023125"/>
    </source>
</evidence>
<dbReference type="PROSITE" id="PS01117">
    <property type="entry name" value="HTH_MARR_1"/>
    <property type="match status" value="1"/>
</dbReference>
<dbReference type="PROSITE" id="PS50995">
    <property type="entry name" value="HTH_MARR_2"/>
    <property type="match status" value="1"/>
</dbReference>
<keyword evidence="1" id="KW-0805">Transcription regulation</keyword>
<dbReference type="Gene3D" id="1.10.10.10">
    <property type="entry name" value="Winged helix-like DNA-binding domain superfamily/Winged helix DNA-binding domain"/>
    <property type="match status" value="1"/>
</dbReference>
<dbReference type="SMART" id="SM00347">
    <property type="entry name" value="HTH_MARR"/>
    <property type="match status" value="1"/>
</dbReference>
<dbReference type="EMBL" id="BAABFO010000006">
    <property type="protein sequence ID" value="GAA4329806.1"/>
    <property type="molecule type" value="Genomic_DNA"/>
</dbReference>
<dbReference type="PANTHER" id="PTHR33164:SF104">
    <property type="entry name" value="TRANSCRIPTIONAL REGULATORY PROTEIN"/>
    <property type="match status" value="1"/>
</dbReference>
<dbReference type="Proteomes" id="UP001501671">
    <property type="component" value="Unassembled WGS sequence"/>
</dbReference>
<dbReference type="InterPro" id="IPR036388">
    <property type="entry name" value="WH-like_DNA-bd_sf"/>
</dbReference>
<evidence type="ECO:0000256" key="1">
    <source>
        <dbReference type="ARBA" id="ARBA00023015"/>
    </source>
</evidence>
<protein>
    <submittedName>
        <fullName evidence="5">MarR family transcriptional regulator</fullName>
    </submittedName>
</protein>
<keyword evidence="2" id="KW-0238">DNA-binding</keyword>
<organism evidence="5 6">
    <name type="scientific">Pigmentiphaga soli</name>
    <dbReference type="NCBI Taxonomy" id="1007095"/>
    <lineage>
        <taxon>Bacteria</taxon>
        <taxon>Pseudomonadati</taxon>
        <taxon>Pseudomonadota</taxon>
        <taxon>Betaproteobacteria</taxon>
        <taxon>Burkholderiales</taxon>
        <taxon>Alcaligenaceae</taxon>
        <taxon>Pigmentiphaga</taxon>
    </lineage>
</organism>
<gene>
    <name evidence="5" type="ORF">GCM10023144_17000</name>
</gene>
<evidence type="ECO:0000313" key="6">
    <source>
        <dbReference type="Proteomes" id="UP001501671"/>
    </source>
</evidence>
<dbReference type="Pfam" id="PF12802">
    <property type="entry name" value="MarR_2"/>
    <property type="match status" value="1"/>
</dbReference>
<dbReference type="InterPro" id="IPR036390">
    <property type="entry name" value="WH_DNA-bd_sf"/>
</dbReference>